<feature type="domain" description="FAD-binding" evidence="8">
    <location>
        <begin position="11"/>
        <end position="336"/>
    </location>
</feature>
<protein>
    <submittedName>
        <fullName evidence="9">UbiH/UbiF/VisC/COQ6 family ubiquinone biosynthesis hydroxylase</fullName>
    </submittedName>
</protein>
<dbReference type="NCBIfam" id="NF005691">
    <property type="entry name" value="PRK07494.1"/>
    <property type="match status" value="1"/>
</dbReference>
<comment type="cofactor">
    <cofactor evidence="1">
        <name>FAD</name>
        <dbReference type="ChEBI" id="CHEBI:57692"/>
    </cofactor>
</comment>
<evidence type="ECO:0000256" key="4">
    <source>
        <dbReference type="ARBA" id="ARBA00022630"/>
    </source>
</evidence>
<comment type="caution">
    <text evidence="9">The sequence shown here is derived from an EMBL/GenBank/DDBJ whole genome shotgun (WGS) entry which is preliminary data.</text>
</comment>
<gene>
    <name evidence="9" type="ORF">O99_00222</name>
</gene>
<dbReference type="InterPro" id="IPR002938">
    <property type="entry name" value="FAD-bd"/>
</dbReference>
<dbReference type="NCBIfam" id="TIGR01988">
    <property type="entry name" value="Ubi-OHases"/>
    <property type="match status" value="1"/>
</dbReference>
<keyword evidence="5" id="KW-0274">FAD</keyword>
<evidence type="ECO:0000256" key="2">
    <source>
        <dbReference type="ARBA" id="ARBA00004749"/>
    </source>
</evidence>
<dbReference type="RefSeq" id="WP_154655481.1">
    <property type="nucleotide sequence ID" value="NZ_KL407337.1"/>
</dbReference>
<dbReference type="AlphaFoldDB" id="A0A067W9U3"/>
<dbReference type="InterPro" id="IPR036188">
    <property type="entry name" value="FAD/NAD-bd_sf"/>
</dbReference>
<dbReference type="Pfam" id="PF01494">
    <property type="entry name" value="FAD_binding_3"/>
    <property type="match status" value="1"/>
</dbReference>
<reference evidence="9 10" key="1">
    <citation type="submission" date="2012-04" db="EMBL/GenBank/DDBJ databases">
        <title>The Genome Sequence of Bartonella rochalimae BMGH.</title>
        <authorList>
            <consortium name="The Broad Institute Genome Sequencing Platform"/>
            <consortium name="The Broad Institute Genome Sequencing Center for Infectious Disease"/>
            <person name="Feldgarden M."/>
            <person name="Kirby J."/>
            <person name="Kosoy M."/>
            <person name="Birtles R."/>
            <person name="Probert W.S."/>
            <person name="Chiaraviglio L."/>
            <person name="Walker B."/>
            <person name="Young S.K."/>
            <person name="Zeng Q."/>
            <person name="Gargeya S."/>
            <person name="Fitzgerald M."/>
            <person name="Haas B."/>
            <person name="Abouelleil A."/>
            <person name="Alvarado L."/>
            <person name="Arachchi H.M."/>
            <person name="Berlin A.M."/>
            <person name="Chapman S.B."/>
            <person name="Goldberg J."/>
            <person name="Griggs A."/>
            <person name="Gujja S."/>
            <person name="Hansen M."/>
            <person name="Howarth C."/>
            <person name="Imamovic A."/>
            <person name="Larimer J."/>
            <person name="McCowen C."/>
            <person name="Montmayeur A."/>
            <person name="Murphy C."/>
            <person name="Neiman D."/>
            <person name="Pearson M."/>
            <person name="Priest M."/>
            <person name="Roberts A."/>
            <person name="Saif S."/>
            <person name="Shea T."/>
            <person name="Sisk P."/>
            <person name="Sykes S."/>
            <person name="Wortman J."/>
            <person name="Nusbaum C."/>
            <person name="Birren B."/>
        </authorList>
    </citation>
    <scope>NUCLEOTIDE SEQUENCE [LARGE SCALE GENOMIC DNA]</scope>
    <source>
        <strain evidence="9 10">ATCC BAA-1498</strain>
    </source>
</reference>
<dbReference type="Gene3D" id="3.50.50.60">
    <property type="entry name" value="FAD/NAD(P)-binding domain"/>
    <property type="match status" value="2"/>
</dbReference>
<dbReference type="GO" id="GO:0006744">
    <property type="term" value="P:ubiquinone biosynthetic process"/>
    <property type="evidence" value="ECO:0007669"/>
    <property type="project" value="UniProtKB-UniPathway"/>
</dbReference>
<accession>A0A067W9U3</accession>
<dbReference type="PATRIC" id="fig|685782.3.peg.229"/>
<evidence type="ECO:0000313" key="9">
    <source>
        <dbReference type="EMBL" id="KEC56800.1"/>
    </source>
</evidence>
<evidence type="ECO:0000313" key="10">
    <source>
        <dbReference type="Proteomes" id="UP000027336"/>
    </source>
</evidence>
<dbReference type="OrthoDB" id="9796623at2"/>
<dbReference type="eggNOG" id="COG0654">
    <property type="taxonomic scope" value="Bacteria"/>
</dbReference>
<dbReference type="HOGENOM" id="CLU_009665_8_1_5"/>
<dbReference type="PANTHER" id="PTHR43876:SF7">
    <property type="entry name" value="UBIQUINONE BIOSYNTHESIS MONOOXYGENASE COQ6, MITOCHONDRIAL"/>
    <property type="match status" value="1"/>
</dbReference>
<dbReference type="InterPro" id="IPR010971">
    <property type="entry name" value="UbiH/COQ6"/>
</dbReference>
<name>A0A067W9U3_9HYPH</name>
<keyword evidence="4" id="KW-0285">Flavoprotein</keyword>
<comment type="similarity">
    <text evidence="3">Belongs to the UbiH/COQ6 family.</text>
</comment>
<evidence type="ECO:0000256" key="7">
    <source>
        <dbReference type="ARBA" id="ARBA00023033"/>
    </source>
</evidence>
<dbReference type="SUPFAM" id="SSF51905">
    <property type="entry name" value="FAD/NAD(P)-binding domain"/>
    <property type="match status" value="1"/>
</dbReference>
<evidence type="ECO:0000259" key="8">
    <source>
        <dbReference type="Pfam" id="PF01494"/>
    </source>
</evidence>
<dbReference type="GO" id="GO:0004497">
    <property type="term" value="F:monooxygenase activity"/>
    <property type="evidence" value="ECO:0007669"/>
    <property type="project" value="UniProtKB-KW"/>
</dbReference>
<organism evidence="9 10">
    <name type="scientific">Bartonella rochalimae ATCC BAA-1498</name>
    <dbReference type="NCBI Taxonomy" id="685782"/>
    <lineage>
        <taxon>Bacteria</taxon>
        <taxon>Pseudomonadati</taxon>
        <taxon>Pseudomonadota</taxon>
        <taxon>Alphaproteobacteria</taxon>
        <taxon>Hyphomicrobiales</taxon>
        <taxon>Bartonellaceae</taxon>
        <taxon>Bartonella</taxon>
    </lineage>
</organism>
<sequence>MISKKNMHQNIAVIGAGQIGMLAALNLARKGHSVSLIGPPAKRDELRTTALMMPTIHMLQTLNIWDTLKCHAAALSSIRIIDITSQIIRAPTVNFHSIEIGEKAFGYNIPNLKLNDALTNTIKHTPNITRFFSLVKDFSHQKDHICIILEDEEVIKAPLVVAADGRSSPTRAAAGINIKQWNYPQIALVFNFLHNLPHQNISTEFYTKDGLFTQVPLPGNKSSLVWIGSLSRAKELLNMELEEVATMIENQMQAILGEIKIETKIQTWPLLGLIPDLFAANRIILVGEAAHVFPPIGAQGFNLGIRDIQTLVDLIPDEVSTAALKEIIANYNQHRKSDIFIRSGFVHTLSYALLSNMLPVHILRSAGLELLRNCSPLRHLFMREGMDYGYGSKTIMNMFTTKSINN</sequence>
<evidence type="ECO:0000256" key="1">
    <source>
        <dbReference type="ARBA" id="ARBA00001974"/>
    </source>
</evidence>
<dbReference type="PANTHER" id="PTHR43876">
    <property type="entry name" value="UBIQUINONE BIOSYNTHESIS MONOOXYGENASE COQ6, MITOCHONDRIAL"/>
    <property type="match status" value="1"/>
</dbReference>
<keyword evidence="10" id="KW-1185">Reference proteome</keyword>
<keyword evidence="9" id="KW-0830">Ubiquinone</keyword>
<dbReference type="Proteomes" id="UP000027336">
    <property type="component" value="Unassembled WGS sequence"/>
</dbReference>
<dbReference type="GO" id="GO:0016705">
    <property type="term" value="F:oxidoreductase activity, acting on paired donors, with incorporation or reduction of molecular oxygen"/>
    <property type="evidence" value="ECO:0007669"/>
    <property type="project" value="InterPro"/>
</dbReference>
<evidence type="ECO:0000256" key="3">
    <source>
        <dbReference type="ARBA" id="ARBA00005349"/>
    </source>
</evidence>
<keyword evidence="6" id="KW-0560">Oxidoreductase</keyword>
<dbReference type="EMBL" id="AHPK01000002">
    <property type="protein sequence ID" value="KEC56800.1"/>
    <property type="molecule type" value="Genomic_DNA"/>
</dbReference>
<proteinExistence type="inferred from homology"/>
<dbReference type="GO" id="GO:0071949">
    <property type="term" value="F:FAD binding"/>
    <property type="evidence" value="ECO:0007669"/>
    <property type="project" value="InterPro"/>
</dbReference>
<dbReference type="UniPathway" id="UPA00232"/>
<keyword evidence="7" id="KW-0503">Monooxygenase</keyword>
<evidence type="ECO:0000256" key="6">
    <source>
        <dbReference type="ARBA" id="ARBA00023002"/>
    </source>
</evidence>
<evidence type="ECO:0000256" key="5">
    <source>
        <dbReference type="ARBA" id="ARBA00022827"/>
    </source>
</evidence>
<dbReference type="InterPro" id="IPR051205">
    <property type="entry name" value="UbiH/COQ6_monooxygenase"/>
</dbReference>
<comment type="pathway">
    <text evidence="2">Cofactor biosynthesis; ubiquinone biosynthesis.</text>
</comment>
<dbReference type="PRINTS" id="PR00420">
    <property type="entry name" value="RNGMNOXGNASE"/>
</dbReference>